<keyword evidence="1" id="KW-0732">Signal</keyword>
<dbReference type="AlphaFoldDB" id="I0ZA92"/>
<organism evidence="2 3">
    <name type="scientific">Coccomyxa subellipsoidea (strain C-169)</name>
    <name type="common">Green microalga</name>
    <dbReference type="NCBI Taxonomy" id="574566"/>
    <lineage>
        <taxon>Eukaryota</taxon>
        <taxon>Viridiplantae</taxon>
        <taxon>Chlorophyta</taxon>
        <taxon>core chlorophytes</taxon>
        <taxon>Trebouxiophyceae</taxon>
        <taxon>Trebouxiophyceae incertae sedis</taxon>
        <taxon>Coccomyxaceae</taxon>
        <taxon>Coccomyxa</taxon>
        <taxon>Coccomyxa subellipsoidea</taxon>
    </lineage>
</organism>
<evidence type="ECO:0008006" key="4">
    <source>
        <dbReference type="Google" id="ProtNLM"/>
    </source>
</evidence>
<protein>
    <recommendedName>
        <fullName evidence="4">Secreted protein</fullName>
    </recommendedName>
</protein>
<comment type="caution">
    <text evidence="2">The sequence shown here is derived from an EMBL/GenBank/DDBJ whole genome shotgun (WGS) entry which is preliminary data.</text>
</comment>
<sequence length="93" mass="9377">MPRLLAACGCPSCPLLLLFSGTWESVALDPSTLVASLRVGGAGGLMCLAATKPSASCCVGAQSSCSIEVLVGSASKSSVRLRWPAENVNPSPL</sequence>
<keyword evidence="3" id="KW-1185">Reference proteome</keyword>
<feature type="signal peptide" evidence="1">
    <location>
        <begin position="1"/>
        <end position="27"/>
    </location>
</feature>
<dbReference type="KEGG" id="csl:COCSUDRAFT_32042"/>
<proteinExistence type="predicted"/>
<evidence type="ECO:0000256" key="1">
    <source>
        <dbReference type="SAM" id="SignalP"/>
    </source>
</evidence>
<dbReference type="Proteomes" id="UP000007264">
    <property type="component" value="Unassembled WGS sequence"/>
</dbReference>
<accession>I0ZA92</accession>
<dbReference type="RefSeq" id="XP_005652105.1">
    <property type="nucleotide sequence ID" value="XM_005652048.1"/>
</dbReference>
<evidence type="ECO:0000313" key="3">
    <source>
        <dbReference type="Proteomes" id="UP000007264"/>
    </source>
</evidence>
<dbReference type="EMBL" id="AGSI01000001">
    <property type="protein sequence ID" value="EIE27561.1"/>
    <property type="molecule type" value="Genomic_DNA"/>
</dbReference>
<name>I0ZA92_COCSC</name>
<gene>
    <name evidence="2" type="ORF">COCSUDRAFT_32042</name>
</gene>
<reference evidence="2 3" key="1">
    <citation type="journal article" date="2012" name="Genome Biol.">
        <title>The genome of the polar eukaryotic microalga coccomyxa subellipsoidea reveals traits of cold adaptation.</title>
        <authorList>
            <person name="Blanc G."/>
            <person name="Agarkova I."/>
            <person name="Grimwood J."/>
            <person name="Kuo A."/>
            <person name="Brueggeman A."/>
            <person name="Dunigan D."/>
            <person name="Gurnon J."/>
            <person name="Ladunga I."/>
            <person name="Lindquist E."/>
            <person name="Lucas S."/>
            <person name="Pangilinan J."/>
            <person name="Proschold T."/>
            <person name="Salamov A."/>
            <person name="Schmutz J."/>
            <person name="Weeks D."/>
            <person name="Yamada T."/>
            <person name="Claverie J.M."/>
            <person name="Grigoriev I."/>
            <person name="Van Etten J."/>
            <person name="Lomsadze A."/>
            <person name="Borodovsky M."/>
        </authorList>
    </citation>
    <scope>NUCLEOTIDE SEQUENCE [LARGE SCALE GENOMIC DNA]</scope>
    <source>
        <strain evidence="2 3">C-169</strain>
    </source>
</reference>
<feature type="chain" id="PRO_5003636858" description="Secreted protein" evidence="1">
    <location>
        <begin position="28"/>
        <end position="93"/>
    </location>
</feature>
<dbReference type="GeneID" id="17045576"/>
<evidence type="ECO:0000313" key="2">
    <source>
        <dbReference type="EMBL" id="EIE27561.1"/>
    </source>
</evidence>